<comment type="subcellular location">
    <subcellularLocation>
        <location evidence="1">Cell membrane</location>
        <topology evidence="1">Multi-pass membrane protein</topology>
    </subcellularLocation>
</comment>
<proteinExistence type="inferred from homology"/>
<sequence>MALINLFMVFMKIGALGFGGGYAMIPFLEAEAAAHGRVLLENYIKVIAMAQVVPGPFAVDSSAYIGFEAAGIPGALAATFAICLPSFAASVIISKFYAQFKTNTGIKALLDGVKPAVLGLLASAAYIIGVKPLYELSHSLASLTVLKAFLAIACGYFALTQKRVRIGTLAFLTVFALVGILFF</sequence>
<reference evidence="9" key="1">
    <citation type="submission" date="2014-11" db="EMBL/GenBank/DDBJ databases">
        <authorList>
            <person name="Hornung B.V."/>
        </authorList>
    </citation>
    <scope>NUCLEOTIDE SEQUENCE</scope>
    <source>
        <strain evidence="9">INE</strain>
    </source>
</reference>
<feature type="transmembrane region" description="Helical" evidence="7">
    <location>
        <begin position="166"/>
        <end position="182"/>
    </location>
</feature>
<evidence type="ECO:0000313" key="10">
    <source>
        <dbReference type="Proteomes" id="UP001071230"/>
    </source>
</evidence>
<reference evidence="8" key="2">
    <citation type="submission" date="2020-01" db="EMBL/GenBank/DDBJ databases">
        <authorList>
            <person name="Hornung B."/>
        </authorList>
    </citation>
    <scope>NUCLEOTIDE SEQUENCE</scope>
    <source>
        <strain evidence="8">PacBioINE</strain>
    </source>
</reference>
<dbReference type="Proteomes" id="UP001071230">
    <property type="component" value="Unassembled WGS sequence"/>
</dbReference>
<dbReference type="GO" id="GO:0015109">
    <property type="term" value="F:chromate transmembrane transporter activity"/>
    <property type="evidence" value="ECO:0007669"/>
    <property type="project" value="InterPro"/>
</dbReference>
<evidence type="ECO:0000256" key="7">
    <source>
        <dbReference type="SAM" id="Phobius"/>
    </source>
</evidence>
<protein>
    <submittedName>
        <fullName evidence="9">Chromate transport protein ChrA</fullName>
    </submittedName>
    <submittedName>
        <fullName evidence="8">Chromate transporter</fullName>
    </submittedName>
</protein>
<dbReference type="Proteomes" id="UP000836597">
    <property type="component" value="Chromosome"/>
</dbReference>
<keyword evidence="5 7" id="KW-1133">Transmembrane helix</keyword>
<feature type="transmembrane region" description="Helical" evidence="7">
    <location>
        <begin position="72"/>
        <end position="94"/>
    </location>
</feature>
<evidence type="ECO:0000256" key="6">
    <source>
        <dbReference type="ARBA" id="ARBA00023136"/>
    </source>
</evidence>
<keyword evidence="6 7" id="KW-0472">Membrane</keyword>
<gene>
    <name evidence="8" type="ORF">DEACI_2641</name>
    <name evidence="9" type="ORF">DEACI_2661</name>
</gene>
<dbReference type="PANTHER" id="PTHR43663:SF1">
    <property type="entry name" value="CHROMATE TRANSPORTER"/>
    <property type="match status" value="1"/>
</dbReference>
<feature type="transmembrane region" description="Helical" evidence="7">
    <location>
        <begin position="6"/>
        <end position="25"/>
    </location>
</feature>
<dbReference type="AlphaFoldDB" id="A0A8S0X5V8"/>
<keyword evidence="10" id="KW-1185">Reference proteome</keyword>
<evidence type="ECO:0000256" key="1">
    <source>
        <dbReference type="ARBA" id="ARBA00004651"/>
    </source>
</evidence>
<evidence type="ECO:0000256" key="2">
    <source>
        <dbReference type="ARBA" id="ARBA00005262"/>
    </source>
</evidence>
<evidence type="ECO:0000256" key="4">
    <source>
        <dbReference type="ARBA" id="ARBA00022692"/>
    </source>
</evidence>
<dbReference type="RefSeq" id="WP_240985419.1">
    <property type="nucleotide sequence ID" value="NZ_CDGJ01000078.1"/>
</dbReference>
<keyword evidence="3" id="KW-1003">Cell membrane</keyword>
<feature type="transmembrane region" description="Helical" evidence="7">
    <location>
        <begin position="115"/>
        <end position="134"/>
    </location>
</feature>
<accession>A0A8S0X5V8</accession>
<dbReference type="PANTHER" id="PTHR43663">
    <property type="entry name" value="CHROMATE TRANSPORT PROTEIN-RELATED"/>
    <property type="match status" value="1"/>
</dbReference>
<dbReference type="Pfam" id="PF02417">
    <property type="entry name" value="Chromate_transp"/>
    <property type="match status" value="1"/>
</dbReference>
<dbReference type="GO" id="GO:0005886">
    <property type="term" value="C:plasma membrane"/>
    <property type="evidence" value="ECO:0007669"/>
    <property type="project" value="UniProtKB-SubCell"/>
</dbReference>
<comment type="similarity">
    <text evidence="2">Belongs to the chromate ion transporter (CHR) (TC 2.A.51) family.</text>
</comment>
<name>A0A8S0X5V8_9FIRM</name>
<dbReference type="KEGG" id="aacx:DEACI_2641"/>
<dbReference type="InterPro" id="IPR052518">
    <property type="entry name" value="CHR_Transporter"/>
</dbReference>
<evidence type="ECO:0000313" key="8">
    <source>
        <dbReference type="EMBL" id="CAA7601970.1"/>
    </source>
</evidence>
<dbReference type="InterPro" id="IPR003370">
    <property type="entry name" value="Chromate_transpt"/>
</dbReference>
<feature type="transmembrane region" description="Helical" evidence="7">
    <location>
        <begin position="140"/>
        <end position="159"/>
    </location>
</feature>
<dbReference type="EMBL" id="CDGJ01000078">
    <property type="protein sequence ID" value="CEJ08186.1"/>
    <property type="molecule type" value="Genomic_DNA"/>
</dbReference>
<evidence type="ECO:0000313" key="9">
    <source>
        <dbReference type="EMBL" id="CEJ08186.1"/>
    </source>
</evidence>
<keyword evidence="4 7" id="KW-0812">Transmembrane</keyword>
<evidence type="ECO:0000256" key="5">
    <source>
        <dbReference type="ARBA" id="ARBA00022989"/>
    </source>
</evidence>
<dbReference type="EMBL" id="LR746496">
    <property type="protein sequence ID" value="CAA7601970.1"/>
    <property type="molecule type" value="Genomic_DNA"/>
</dbReference>
<organism evidence="8">
    <name type="scientific">Acididesulfobacillus acetoxydans</name>
    <dbReference type="NCBI Taxonomy" id="1561005"/>
    <lineage>
        <taxon>Bacteria</taxon>
        <taxon>Bacillati</taxon>
        <taxon>Bacillota</taxon>
        <taxon>Clostridia</taxon>
        <taxon>Eubacteriales</taxon>
        <taxon>Peptococcaceae</taxon>
        <taxon>Acididesulfobacillus</taxon>
    </lineage>
</organism>
<evidence type="ECO:0000256" key="3">
    <source>
        <dbReference type="ARBA" id="ARBA00022475"/>
    </source>
</evidence>